<keyword evidence="2" id="KW-1185">Reference proteome</keyword>
<gene>
    <name evidence="1" type="ORF">HanXRQr2_Chr13g0575561</name>
</gene>
<protein>
    <submittedName>
        <fullName evidence="1">Uncharacterized protein</fullName>
    </submittedName>
</protein>
<dbReference type="Proteomes" id="UP000215914">
    <property type="component" value="Unassembled WGS sequence"/>
</dbReference>
<dbReference type="Gramene" id="mRNA:HanXRQr2_Chr13g0575561">
    <property type="protein sequence ID" value="CDS:HanXRQr2_Chr13g0575561.1"/>
    <property type="gene ID" value="HanXRQr2_Chr13g0575561"/>
</dbReference>
<name>A0A9K3EHD3_HELAN</name>
<reference evidence="1" key="2">
    <citation type="submission" date="2020-06" db="EMBL/GenBank/DDBJ databases">
        <title>Helianthus annuus Genome sequencing and assembly Release 2.</title>
        <authorList>
            <person name="Gouzy J."/>
            <person name="Langlade N."/>
            <person name="Munos S."/>
        </authorList>
    </citation>
    <scope>NUCLEOTIDE SEQUENCE</scope>
    <source>
        <tissue evidence="1">Leaves</tissue>
    </source>
</reference>
<dbReference type="EMBL" id="MNCJ02000328">
    <property type="protein sequence ID" value="KAF5772324.1"/>
    <property type="molecule type" value="Genomic_DNA"/>
</dbReference>
<comment type="caution">
    <text evidence="1">The sequence shown here is derived from an EMBL/GenBank/DDBJ whole genome shotgun (WGS) entry which is preliminary data.</text>
</comment>
<evidence type="ECO:0000313" key="1">
    <source>
        <dbReference type="EMBL" id="KAF5772324.1"/>
    </source>
</evidence>
<organism evidence="1 2">
    <name type="scientific">Helianthus annuus</name>
    <name type="common">Common sunflower</name>
    <dbReference type="NCBI Taxonomy" id="4232"/>
    <lineage>
        <taxon>Eukaryota</taxon>
        <taxon>Viridiplantae</taxon>
        <taxon>Streptophyta</taxon>
        <taxon>Embryophyta</taxon>
        <taxon>Tracheophyta</taxon>
        <taxon>Spermatophyta</taxon>
        <taxon>Magnoliopsida</taxon>
        <taxon>eudicotyledons</taxon>
        <taxon>Gunneridae</taxon>
        <taxon>Pentapetalae</taxon>
        <taxon>asterids</taxon>
        <taxon>campanulids</taxon>
        <taxon>Asterales</taxon>
        <taxon>Asteraceae</taxon>
        <taxon>Asteroideae</taxon>
        <taxon>Heliantheae alliance</taxon>
        <taxon>Heliantheae</taxon>
        <taxon>Helianthus</taxon>
    </lineage>
</organism>
<dbReference type="AlphaFoldDB" id="A0A9K3EHD3"/>
<reference evidence="1" key="1">
    <citation type="journal article" date="2017" name="Nature">
        <title>The sunflower genome provides insights into oil metabolism, flowering and Asterid evolution.</title>
        <authorList>
            <person name="Badouin H."/>
            <person name="Gouzy J."/>
            <person name="Grassa C.J."/>
            <person name="Murat F."/>
            <person name="Staton S.E."/>
            <person name="Cottret L."/>
            <person name="Lelandais-Briere C."/>
            <person name="Owens G.L."/>
            <person name="Carrere S."/>
            <person name="Mayjonade B."/>
            <person name="Legrand L."/>
            <person name="Gill N."/>
            <person name="Kane N.C."/>
            <person name="Bowers J.E."/>
            <person name="Hubner S."/>
            <person name="Bellec A."/>
            <person name="Berard A."/>
            <person name="Berges H."/>
            <person name="Blanchet N."/>
            <person name="Boniface M.C."/>
            <person name="Brunel D."/>
            <person name="Catrice O."/>
            <person name="Chaidir N."/>
            <person name="Claudel C."/>
            <person name="Donnadieu C."/>
            <person name="Faraut T."/>
            <person name="Fievet G."/>
            <person name="Helmstetter N."/>
            <person name="King M."/>
            <person name="Knapp S.J."/>
            <person name="Lai Z."/>
            <person name="Le Paslier M.C."/>
            <person name="Lippi Y."/>
            <person name="Lorenzon L."/>
            <person name="Mandel J.R."/>
            <person name="Marage G."/>
            <person name="Marchand G."/>
            <person name="Marquand E."/>
            <person name="Bret-Mestries E."/>
            <person name="Morien E."/>
            <person name="Nambeesan S."/>
            <person name="Nguyen T."/>
            <person name="Pegot-Espagnet P."/>
            <person name="Pouilly N."/>
            <person name="Raftis F."/>
            <person name="Sallet E."/>
            <person name="Schiex T."/>
            <person name="Thomas J."/>
            <person name="Vandecasteele C."/>
            <person name="Vares D."/>
            <person name="Vear F."/>
            <person name="Vautrin S."/>
            <person name="Crespi M."/>
            <person name="Mangin B."/>
            <person name="Burke J.M."/>
            <person name="Salse J."/>
            <person name="Munos S."/>
            <person name="Vincourt P."/>
            <person name="Rieseberg L.H."/>
            <person name="Langlade N.B."/>
        </authorList>
    </citation>
    <scope>NUCLEOTIDE SEQUENCE</scope>
    <source>
        <tissue evidence="1">Leaves</tissue>
    </source>
</reference>
<proteinExistence type="predicted"/>
<sequence>MNKLKDRGAAFICEKEVREDDFGPFNVIDRFKALGWEAALKCYDNDNKNLFKEEIQEWMATLRCPNYNKPQQLKLIGIVNNTDVEMSFESLRRLAKFDSKPTRGYMFPSLDDLYCKPEAHPR</sequence>
<evidence type="ECO:0000313" key="2">
    <source>
        <dbReference type="Proteomes" id="UP000215914"/>
    </source>
</evidence>
<accession>A0A9K3EHD3</accession>